<evidence type="ECO:0000256" key="2">
    <source>
        <dbReference type="RuleBase" id="RU003909"/>
    </source>
</evidence>
<evidence type="ECO:0000313" key="3">
    <source>
        <dbReference type="EMBL" id="VDH96677.1"/>
    </source>
</evidence>
<dbReference type="Pfam" id="PF00235">
    <property type="entry name" value="Profilin"/>
    <property type="match status" value="1"/>
</dbReference>
<name>A0A8B6BXF3_MYTGA</name>
<dbReference type="InterPro" id="IPR048278">
    <property type="entry name" value="PFN"/>
</dbReference>
<dbReference type="GO" id="GO:0005938">
    <property type="term" value="C:cell cortex"/>
    <property type="evidence" value="ECO:0007669"/>
    <property type="project" value="TreeGrafter"/>
</dbReference>
<dbReference type="PANTHER" id="PTHR11604">
    <property type="entry name" value="PROFILIN"/>
    <property type="match status" value="1"/>
</dbReference>
<dbReference type="InterPro" id="IPR027310">
    <property type="entry name" value="Profilin_CS"/>
</dbReference>
<dbReference type="CDD" id="cd00148">
    <property type="entry name" value="PROF"/>
    <property type="match status" value="1"/>
</dbReference>
<comment type="caution">
    <text evidence="3">The sequence shown here is derived from an EMBL/GenBank/DDBJ whole genome shotgun (WGS) entry which is preliminary data.</text>
</comment>
<keyword evidence="4" id="KW-1185">Reference proteome</keyword>
<dbReference type="GO" id="GO:0003785">
    <property type="term" value="F:actin monomer binding"/>
    <property type="evidence" value="ECO:0007669"/>
    <property type="project" value="TreeGrafter"/>
</dbReference>
<dbReference type="InterPro" id="IPR005455">
    <property type="entry name" value="PFN_euk"/>
</dbReference>
<dbReference type="PROSITE" id="PS00414">
    <property type="entry name" value="PROFILIN"/>
    <property type="match status" value="1"/>
</dbReference>
<organism evidence="3 4">
    <name type="scientific">Mytilus galloprovincialis</name>
    <name type="common">Mediterranean mussel</name>
    <dbReference type="NCBI Taxonomy" id="29158"/>
    <lineage>
        <taxon>Eukaryota</taxon>
        <taxon>Metazoa</taxon>
        <taxon>Spiralia</taxon>
        <taxon>Lophotrochozoa</taxon>
        <taxon>Mollusca</taxon>
        <taxon>Bivalvia</taxon>
        <taxon>Autobranchia</taxon>
        <taxon>Pteriomorphia</taxon>
        <taxon>Mytilida</taxon>
        <taxon>Mytiloidea</taxon>
        <taxon>Mytilidae</taxon>
        <taxon>Mytilinae</taxon>
        <taxon>Mytilus</taxon>
    </lineage>
</organism>
<proteinExistence type="inferred from homology"/>
<evidence type="ECO:0000256" key="1">
    <source>
        <dbReference type="ARBA" id="ARBA00010058"/>
    </source>
</evidence>
<dbReference type="Gene3D" id="3.30.450.30">
    <property type="entry name" value="Dynein light chain 2a, cytoplasmic"/>
    <property type="match status" value="1"/>
</dbReference>
<dbReference type="PRINTS" id="PR00392">
    <property type="entry name" value="PROFILIN"/>
</dbReference>
<reference evidence="3" key="1">
    <citation type="submission" date="2018-11" db="EMBL/GenBank/DDBJ databases">
        <authorList>
            <person name="Alioto T."/>
            <person name="Alioto T."/>
        </authorList>
    </citation>
    <scope>NUCLEOTIDE SEQUENCE</scope>
</reference>
<dbReference type="OrthoDB" id="421374at2759"/>
<protein>
    <recommendedName>
        <fullName evidence="2">Profilin</fullName>
    </recommendedName>
</protein>
<sequence>MSWDSYLDNLIGQSKDESGTAQADRACIIGLDGGGKWTTDAHAGALKLDQPEGTSIANCFKNSDFSQFMTNGVVVDGLKYQFLREADGKIVYAKLKANGALTLQASKTAIVIAHTIEGGQHGITNKAVNIIADYLESMGM</sequence>
<evidence type="ECO:0000313" key="4">
    <source>
        <dbReference type="Proteomes" id="UP000596742"/>
    </source>
</evidence>
<keyword evidence="2" id="KW-0009">Actin-binding</keyword>
<dbReference type="Proteomes" id="UP000596742">
    <property type="component" value="Unassembled WGS sequence"/>
</dbReference>
<dbReference type="SUPFAM" id="SSF55770">
    <property type="entry name" value="Profilin (actin-binding protein)"/>
    <property type="match status" value="1"/>
</dbReference>
<dbReference type="SMART" id="SM00392">
    <property type="entry name" value="PROF"/>
    <property type="match status" value="1"/>
</dbReference>
<dbReference type="InterPro" id="IPR036140">
    <property type="entry name" value="PFN_sf"/>
</dbReference>
<dbReference type="EMBL" id="UYJE01000807">
    <property type="protein sequence ID" value="VDH96677.1"/>
    <property type="molecule type" value="Genomic_DNA"/>
</dbReference>
<dbReference type="AlphaFoldDB" id="A0A8B6BXF3"/>
<dbReference type="PANTHER" id="PTHR11604:SF10">
    <property type="entry name" value="PROFILIN"/>
    <property type="match status" value="1"/>
</dbReference>
<comment type="similarity">
    <text evidence="1 2">Belongs to the profilin family.</text>
</comment>
<accession>A0A8B6BXF3</accession>
<gene>
    <name evidence="3" type="ORF">MGAL_10B011893</name>
</gene>